<gene>
    <name evidence="1" type="ORF">IPO85_12350</name>
</gene>
<evidence type="ECO:0000313" key="1">
    <source>
        <dbReference type="EMBL" id="MBK9718276.1"/>
    </source>
</evidence>
<protein>
    <submittedName>
        <fullName evidence="1">Uncharacterized protein</fullName>
    </submittedName>
</protein>
<evidence type="ECO:0000313" key="2">
    <source>
        <dbReference type="Proteomes" id="UP000808349"/>
    </source>
</evidence>
<dbReference type="Proteomes" id="UP000808349">
    <property type="component" value="Unassembled WGS sequence"/>
</dbReference>
<proteinExistence type="predicted"/>
<accession>A0A9D7SAA5</accession>
<name>A0A9D7SAA5_9BACT</name>
<sequence>MQQIFSTEAYRAANYKFLDYLSLNSNKLGIGPNVDMDNANIQPYTIRLHAKLVNGQNTYEFRLKGAIAPLSIEKTLADSDIFQGYAMALCLQQYDPTAPDFKTGLWSYPDATQFAAFAPPLELIYAGNTIINTDGTNRLQNFDNHLFRTAPGGPAVYGPSMEERGYYVFPSYPILFGSKSNTITVNLAQGSTTAIANTGANTNNIVILLHGFRFTGISAAGCQV</sequence>
<dbReference type="EMBL" id="JADKFW010000009">
    <property type="protein sequence ID" value="MBK9718276.1"/>
    <property type="molecule type" value="Genomic_DNA"/>
</dbReference>
<reference evidence="1 2" key="1">
    <citation type="submission" date="2020-10" db="EMBL/GenBank/DDBJ databases">
        <title>Connecting structure to function with the recovery of over 1000 high-quality activated sludge metagenome-assembled genomes encoding full-length rRNA genes using long-read sequencing.</title>
        <authorList>
            <person name="Singleton C.M."/>
            <person name="Petriglieri F."/>
            <person name="Kristensen J.M."/>
            <person name="Kirkegaard R.H."/>
            <person name="Michaelsen T.Y."/>
            <person name="Andersen M.H."/>
            <person name="Karst S.M."/>
            <person name="Dueholm M.S."/>
            <person name="Nielsen P.H."/>
            <person name="Albertsen M."/>
        </authorList>
    </citation>
    <scope>NUCLEOTIDE SEQUENCE [LARGE SCALE GENOMIC DNA]</scope>
    <source>
        <strain evidence="1">Ribe_18-Q3-R11-54_BAT3C.373</strain>
    </source>
</reference>
<dbReference type="AlphaFoldDB" id="A0A9D7SAA5"/>
<comment type="caution">
    <text evidence="1">The sequence shown here is derived from an EMBL/GenBank/DDBJ whole genome shotgun (WGS) entry which is preliminary data.</text>
</comment>
<organism evidence="1 2">
    <name type="scientific">Candidatus Defluviibacterium haderslevense</name>
    <dbReference type="NCBI Taxonomy" id="2981993"/>
    <lineage>
        <taxon>Bacteria</taxon>
        <taxon>Pseudomonadati</taxon>
        <taxon>Bacteroidota</taxon>
        <taxon>Saprospiria</taxon>
        <taxon>Saprospirales</taxon>
        <taxon>Saprospiraceae</taxon>
        <taxon>Candidatus Defluviibacterium</taxon>
    </lineage>
</organism>